<accession>A0A077NC37</accession>
<evidence type="ECO:0000313" key="1">
    <source>
        <dbReference type="EMBL" id="CDG95792.1"/>
    </source>
</evidence>
<proteinExistence type="predicted"/>
<name>A0A077NC37_XENBV</name>
<dbReference type="HOGENOM" id="CLU_2468289_0_0_6"/>
<comment type="caution">
    <text evidence="1">The sequence shown here is derived from an EMBL/GenBank/DDBJ whole genome shotgun (WGS) entry which is preliminary data.</text>
</comment>
<gene>
    <name evidence="1" type="ORF">XBP1_160002</name>
</gene>
<sequence>MKSEVVTFNSLILNWNYNRNNRNNLVLTTPQLVYRDSIGKVKKRLLQVVTGCYTPLKWENFPICGAGNKSRLGFGEIAAHASKRDGFQ</sequence>
<protein>
    <submittedName>
        <fullName evidence="1">Uncharacterized protein</fullName>
    </submittedName>
</protein>
<dbReference type="Proteomes" id="UP000028511">
    <property type="component" value="Unassembled WGS sequence"/>
</dbReference>
<dbReference type="AlphaFoldDB" id="A0A077NC37"/>
<dbReference type="EMBL" id="CBSW010000068">
    <property type="protein sequence ID" value="CDG95792.1"/>
    <property type="molecule type" value="Genomic_DNA"/>
</dbReference>
<reference evidence="1" key="1">
    <citation type="submission" date="2013-07" db="EMBL/GenBank/DDBJ databases">
        <title>Sub-species coevolution in mutualistic symbiosis.</title>
        <authorList>
            <person name="Murfin K."/>
            <person name="Klassen J."/>
            <person name="Lee M."/>
            <person name="Forst S."/>
            <person name="Stock P."/>
            <person name="Goodrich-Blair H."/>
        </authorList>
    </citation>
    <scope>NUCLEOTIDE SEQUENCE [LARGE SCALE GENOMIC DNA]</scope>
    <source>
        <strain evidence="1">Puntauvense</strain>
    </source>
</reference>
<organism evidence="1">
    <name type="scientific">Xenorhabdus bovienii str. puntauvense</name>
    <dbReference type="NCBI Taxonomy" id="1398201"/>
    <lineage>
        <taxon>Bacteria</taxon>
        <taxon>Pseudomonadati</taxon>
        <taxon>Pseudomonadota</taxon>
        <taxon>Gammaproteobacteria</taxon>
        <taxon>Enterobacterales</taxon>
        <taxon>Morganellaceae</taxon>
        <taxon>Xenorhabdus</taxon>
    </lineage>
</organism>